<dbReference type="PROSITE" id="PS51257">
    <property type="entry name" value="PROKAR_LIPOPROTEIN"/>
    <property type="match status" value="1"/>
</dbReference>
<dbReference type="RefSeq" id="WP_006627992.1">
    <property type="nucleotide sequence ID" value="NZ_AOJD01000016.1"/>
</dbReference>
<dbReference type="Proteomes" id="UP000011523">
    <property type="component" value="Unassembled WGS sequence"/>
</dbReference>
<proteinExistence type="predicted"/>
<evidence type="ECO:0008006" key="3">
    <source>
        <dbReference type="Google" id="ProtNLM"/>
    </source>
</evidence>
<dbReference type="EMBL" id="AOJD01000016">
    <property type="protein sequence ID" value="ELZ40724.1"/>
    <property type="molecule type" value="Genomic_DNA"/>
</dbReference>
<gene>
    <name evidence="1" type="ORF">C472_01422</name>
</gene>
<organism evidence="1 2">
    <name type="scientific">Halorubrum tebenquichense DSM 14210</name>
    <dbReference type="NCBI Taxonomy" id="1227485"/>
    <lineage>
        <taxon>Archaea</taxon>
        <taxon>Methanobacteriati</taxon>
        <taxon>Methanobacteriota</taxon>
        <taxon>Stenosarchaea group</taxon>
        <taxon>Halobacteria</taxon>
        <taxon>Halobacteriales</taxon>
        <taxon>Haloferacaceae</taxon>
        <taxon>Halorubrum</taxon>
    </lineage>
</organism>
<dbReference type="PATRIC" id="fig|1227485.3.peg.260"/>
<accession>M0E307</accession>
<sequence length="158" mass="17378">MQRRALLSTIGLTAAASTAGCLDTVVDDAPIRLARFATVNHTSDPVRIDLRVDRDGETVHESSRQLREKEDGRIHGAVVDCDWGSTSGEYVVAARVADTEWTSKPVSDVRDESDDTVECATAVAHYEDGVWLQVRDDCGRYTRTASSRVCSDEFTVEE</sequence>
<dbReference type="AlphaFoldDB" id="M0E307"/>
<keyword evidence="2" id="KW-1185">Reference proteome</keyword>
<protein>
    <recommendedName>
        <fullName evidence="3">Lipoprotein</fullName>
    </recommendedName>
</protein>
<comment type="caution">
    <text evidence="1">The sequence shown here is derived from an EMBL/GenBank/DDBJ whole genome shotgun (WGS) entry which is preliminary data.</text>
</comment>
<evidence type="ECO:0000313" key="1">
    <source>
        <dbReference type="EMBL" id="ELZ40724.1"/>
    </source>
</evidence>
<evidence type="ECO:0000313" key="2">
    <source>
        <dbReference type="Proteomes" id="UP000011523"/>
    </source>
</evidence>
<dbReference type="OrthoDB" id="282577at2157"/>
<reference evidence="1 2" key="1">
    <citation type="journal article" date="2014" name="PLoS Genet.">
        <title>Phylogenetically driven sequencing of extremely halophilic archaea reveals strategies for static and dynamic osmo-response.</title>
        <authorList>
            <person name="Becker E.A."/>
            <person name="Seitzer P.M."/>
            <person name="Tritt A."/>
            <person name="Larsen D."/>
            <person name="Krusor M."/>
            <person name="Yao A.I."/>
            <person name="Wu D."/>
            <person name="Madern D."/>
            <person name="Eisen J.A."/>
            <person name="Darling A.E."/>
            <person name="Facciotti M.T."/>
        </authorList>
    </citation>
    <scope>NUCLEOTIDE SEQUENCE [LARGE SCALE GENOMIC DNA]</scope>
    <source>
        <strain evidence="1 2">DSM 14210</strain>
    </source>
</reference>
<name>M0E307_9EURY</name>